<evidence type="ECO:0000313" key="1">
    <source>
        <dbReference type="EMBL" id="PRP85777.1"/>
    </source>
</evidence>
<reference evidence="1 2" key="1">
    <citation type="journal article" date="2018" name="Genome Biol. Evol.">
        <title>Multiple Roots of Fruiting Body Formation in Amoebozoa.</title>
        <authorList>
            <person name="Hillmann F."/>
            <person name="Forbes G."/>
            <person name="Novohradska S."/>
            <person name="Ferling I."/>
            <person name="Riege K."/>
            <person name="Groth M."/>
            <person name="Westermann M."/>
            <person name="Marz M."/>
            <person name="Spaller T."/>
            <person name="Winckler T."/>
            <person name="Schaap P."/>
            <person name="Glockner G."/>
        </authorList>
    </citation>
    <scope>NUCLEOTIDE SEQUENCE [LARGE SCALE GENOMIC DNA]</scope>
    <source>
        <strain evidence="1 2">Jena</strain>
    </source>
</reference>
<organism evidence="1 2">
    <name type="scientific">Planoprotostelium fungivorum</name>
    <dbReference type="NCBI Taxonomy" id="1890364"/>
    <lineage>
        <taxon>Eukaryota</taxon>
        <taxon>Amoebozoa</taxon>
        <taxon>Evosea</taxon>
        <taxon>Variosea</taxon>
        <taxon>Cavosteliida</taxon>
        <taxon>Cavosteliaceae</taxon>
        <taxon>Planoprotostelium</taxon>
    </lineage>
</organism>
<keyword evidence="2" id="KW-1185">Reference proteome</keyword>
<evidence type="ECO:0000313" key="2">
    <source>
        <dbReference type="Proteomes" id="UP000241769"/>
    </source>
</evidence>
<dbReference type="Proteomes" id="UP000241769">
    <property type="component" value="Unassembled WGS sequence"/>
</dbReference>
<dbReference type="EMBL" id="MDYQ01000039">
    <property type="protein sequence ID" value="PRP85777.1"/>
    <property type="molecule type" value="Genomic_DNA"/>
</dbReference>
<dbReference type="AlphaFoldDB" id="A0A2P6NP77"/>
<proteinExistence type="predicted"/>
<comment type="caution">
    <text evidence="1">The sequence shown here is derived from an EMBL/GenBank/DDBJ whole genome shotgun (WGS) entry which is preliminary data.</text>
</comment>
<gene>
    <name evidence="1" type="ORF">PROFUN_05969</name>
</gene>
<protein>
    <submittedName>
        <fullName evidence="1">Uncharacterized protein</fullName>
    </submittedName>
</protein>
<name>A0A2P6NP77_9EUKA</name>
<accession>A0A2P6NP77</accession>
<sequence length="71" mass="7890">MTPYPRAPFKAILSLEKCFLSQDLCPRLTGLPHSGCYASTALLLWGESAHLKANPVQGQQAYRSHEFKDQA</sequence>
<dbReference type="InParanoid" id="A0A2P6NP77"/>